<accession>A0A1Q9DAA1</accession>
<evidence type="ECO:0000313" key="2">
    <source>
        <dbReference type="EMBL" id="OLP92091.1"/>
    </source>
</evidence>
<organism evidence="2 3">
    <name type="scientific">Symbiodinium microadriaticum</name>
    <name type="common">Dinoflagellate</name>
    <name type="synonym">Zooxanthella microadriatica</name>
    <dbReference type="NCBI Taxonomy" id="2951"/>
    <lineage>
        <taxon>Eukaryota</taxon>
        <taxon>Sar</taxon>
        <taxon>Alveolata</taxon>
        <taxon>Dinophyceae</taxon>
        <taxon>Suessiales</taxon>
        <taxon>Symbiodiniaceae</taxon>
        <taxon>Symbiodinium</taxon>
    </lineage>
</organism>
<reference evidence="2 3" key="1">
    <citation type="submission" date="2016-02" db="EMBL/GenBank/DDBJ databases">
        <title>Genome analysis of coral dinoflagellate symbionts highlights evolutionary adaptations to a symbiotic lifestyle.</title>
        <authorList>
            <person name="Aranda M."/>
            <person name="Li Y."/>
            <person name="Liew Y.J."/>
            <person name="Baumgarten S."/>
            <person name="Simakov O."/>
            <person name="Wilson M."/>
            <person name="Piel J."/>
            <person name="Ashoor H."/>
            <person name="Bougouffa S."/>
            <person name="Bajic V.B."/>
            <person name="Ryu T."/>
            <person name="Ravasi T."/>
            <person name="Bayer T."/>
            <person name="Micklem G."/>
            <person name="Kim H."/>
            <person name="Bhak J."/>
            <person name="Lajeunesse T.C."/>
            <person name="Voolstra C.R."/>
        </authorList>
    </citation>
    <scope>NUCLEOTIDE SEQUENCE [LARGE SCALE GENOMIC DNA]</scope>
    <source>
        <strain evidence="2 3">CCMP2467</strain>
    </source>
</reference>
<proteinExistence type="predicted"/>
<name>A0A1Q9DAA1_SYMMI</name>
<protein>
    <submittedName>
        <fullName evidence="2">Uncharacterized protein</fullName>
    </submittedName>
</protein>
<dbReference type="AlphaFoldDB" id="A0A1Q9DAA1"/>
<dbReference type="EMBL" id="LSRX01000636">
    <property type="protein sequence ID" value="OLP92091.1"/>
    <property type="molecule type" value="Genomic_DNA"/>
</dbReference>
<dbReference type="Proteomes" id="UP000186817">
    <property type="component" value="Unassembled WGS sequence"/>
</dbReference>
<evidence type="ECO:0000313" key="3">
    <source>
        <dbReference type="Proteomes" id="UP000186817"/>
    </source>
</evidence>
<dbReference type="OrthoDB" id="448195at2759"/>
<feature type="region of interest" description="Disordered" evidence="1">
    <location>
        <begin position="58"/>
        <end position="115"/>
    </location>
</feature>
<gene>
    <name evidence="2" type="ORF">AK812_SmicGene26150</name>
</gene>
<sequence>MPILPEDQISWGGALLPRIETLDPRIRGVALERYYLPKLVENGAAHPVIDRVIQAAQLPRDRQSHRSKHRPAGIRHACSLPSIPRVPSAAAHVSMSASRSVGHRQSVKPPIGSGRGAAYQEPYVAGPRVQWGPVAQLFARAAQPVP</sequence>
<keyword evidence="3" id="KW-1185">Reference proteome</keyword>
<evidence type="ECO:0000256" key="1">
    <source>
        <dbReference type="SAM" id="MobiDB-lite"/>
    </source>
</evidence>
<comment type="caution">
    <text evidence="2">The sequence shown here is derived from an EMBL/GenBank/DDBJ whole genome shotgun (WGS) entry which is preliminary data.</text>
</comment>